<sequence length="42" mass="4984">MKTFRMFNPCTEFISLFNCLFISVIAKISDYIVLTSNHEDFF</sequence>
<dbReference type="EMBL" id="ABIY02000071">
    <property type="protein sequence ID" value="EDV01763.1"/>
    <property type="molecule type" value="Genomic_DNA"/>
</dbReference>
<dbReference type="Proteomes" id="UP000003146">
    <property type="component" value="Unassembled WGS sequence"/>
</dbReference>
<reference evidence="2 3" key="1">
    <citation type="submission" date="2008-04" db="EMBL/GenBank/DDBJ databases">
        <title>Draft genome sequence of Bacteroides coprocola (DSM 17136).</title>
        <authorList>
            <person name="Sudarsanam P."/>
            <person name="Ley R."/>
            <person name="Guruge J."/>
            <person name="Turnbaugh P.J."/>
            <person name="Mahowald M."/>
            <person name="Liep D."/>
            <person name="Gordon J."/>
        </authorList>
    </citation>
    <scope>NUCLEOTIDE SEQUENCE [LARGE SCALE GENOMIC DNA]</scope>
    <source>
        <strain evidence="2 3">DSM 17136</strain>
    </source>
</reference>
<organism evidence="2 3">
    <name type="scientific">Phocaeicola coprocola DSM 17136</name>
    <dbReference type="NCBI Taxonomy" id="470145"/>
    <lineage>
        <taxon>Bacteria</taxon>
        <taxon>Pseudomonadati</taxon>
        <taxon>Bacteroidota</taxon>
        <taxon>Bacteroidia</taxon>
        <taxon>Bacteroidales</taxon>
        <taxon>Bacteroidaceae</taxon>
        <taxon>Phocaeicola</taxon>
    </lineage>
</organism>
<proteinExistence type="predicted"/>
<gene>
    <name evidence="2" type="ORF">BACCOP_01175</name>
</gene>
<dbReference type="HOGENOM" id="CLU_3247086_0_0_10"/>
<feature type="transmembrane region" description="Helical" evidence="1">
    <location>
        <begin position="12"/>
        <end position="34"/>
    </location>
</feature>
<keyword evidence="1" id="KW-0472">Membrane</keyword>
<dbReference type="STRING" id="470145.BACCOP_01175"/>
<reference evidence="2 3" key="2">
    <citation type="submission" date="2008-04" db="EMBL/GenBank/DDBJ databases">
        <authorList>
            <person name="Fulton L."/>
            <person name="Clifton S."/>
            <person name="Fulton B."/>
            <person name="Xu J."/>
            <person name="Minx P."/>
            <person name="Pepin K.H."/>
            <person name="Johnson M."/>
            <person name="Thiruvilangam P."/>
            <person name="Bhonagiri V."/>
            <person name="Nash W.E."/>
            <person name="Mardis E.R."/>
            <person name="Wilson R.K."/>
        </authorList>
    </citation>
    <scope>NUCLEOTIDE SEQUENCE [LARGE SCALE GENOMIC DNA]</scope>
    <source>
        <strain evidence="2 3">DSM 17136</strain>
    </source>
</reference>
<name>B3JH19_9BACT</name>
<evidence type="ECO:0000313" key="3">
    <source>
        <dbReference type="Proteomes" id="UP000003146"/>
    </source>
</evidence>
<evidence type="ECO:0000313" key="2">
    <source>
        <dbReference type="EMBL" id="EDV01763.1"/>
    </source>
</evidence>
<keyword evidence="1" id="KW-0812">Transmembrane</keyword>
<comment type="caution">
    <text evidence="2">The sequence shown here is derived from an EMBL/GenBank/DDBJ whole genome shotgun (WGS) entry which is preliminary data.</text>
</comment>
<protein>
    <submittedName>
        <fullName evidence="2">Uncharacterized protein</fullName>
    </submittedName>
</protein>
<keyword evidence="1" id="KW-1133">Transmembrane helix</keyword>
<evidence type="ECO:0000256" key="1">
    <source>
        <dbReference type="SAM" id="Phobius"/>
    </source>
</evidence>
<dbReference type="AlphaFoldDB" id="B3JH19"/>
<accession>B3JH19</accession>